<accession>A0A0B6YK69</accession>
<feature type="non-terminal residue" evidence="2">
    <location>
        <position position="1"/>
    </location>
</feature>
<dbReference type="AlphaFoldDB" id="A0A0B6YK69"/>
<evidence type="ECO:0000256" key="1">
    <source>
        <dbReference type="SAM" id="SignalP"/>
    </source>
</evidence>
<sequence>TLYLKSTAMGGSRHIKLLFFLVYIQLLMTTNSSVDLIDDSYLTSKVTNMRNFDLRSVWHSFQPGKFDSVN</sequence>
<proteinExistence type="predicted"/>
<feature type="chain" id="PRO_5002110557" evidence="1">
    <location>
        <begin position="33"/>
        <end position="70"/>
    </location>
</feature>
<feature type="non-terminal residue" evidence="2">
    <location>
        <position position="70"/>
    </location>
</feature>
<protein>
    <submittedName>
        <fullName evidence="2">Uncharacterized protein</fullName>
    </submittedName>
</protein>
<dbReference type="EMBL" id="HACG01009341">
    <property type="protein sequence ID" value="CEK56206.1"/>
    <property type="molecule type" value="Transcribed_RNA"/>
</dbReference>
<organism evidence="2">
    <name type="scientific">Arion vulgaris</name>
    <dbReference type="NCBI Taxonomy" id="1028688"/>
    <lineage>
        <taxon>Eukaryota</taxon>
        <taxon>Metazoa</taxon>
        <taxon>Spiralia</taxon>
        <taxon>Lophotrochozoa</taxon>
        <taxon>Mollusca</taxon>
        <taxon>Gastropoda</taxon>
        <taxon>Heterobranchia</taxon>
        <taxon>Euthyneura</taxon>
        <taxon>Panpulmonata</taxon>
        <taxon>Eupulmonata</taxon>
        <taxon>Stylommatophora</taxon>
        <taxon>Helicina</taxon>
        <taxon>Arionoidea</taxon>
        <taxon>Arionidae</taxon>
        <taxon>Arion</taxon>
    </lineage>
</organism>
<gene>
    <name evidence="2" type="primary">ORF27076</name>
</gene>
<name>A0A0B6YK69_9EUPU</name>
<evidence type="ECO:0000313" key="2">
    <source>
        <dbReference type="EMBL" id="CEK56206.1"/>
    </source>
</evidence>
<keyword evidence="1" id="KW-0732">Signal</keyword>
<feature type="signal peptide" evidence="1">
    <location>
        <begin position="1"/>
        <end position="32"/>
    </location>
</feature>
<reference evidence="2" key="1">
    <citation type="submission" date="2014-12" db="EMBL/GenBank/DDBJ databases">
        <title>Insight into the proteome of Arion vulgaris.</title>
        <authorList>
            <person name="Aradska J."/>
            <person name="Bulat T."/>
            <person name="Smidak R."/>
            <person name="Sarate P."/>
            <person name="Gangsoo J."/>
            <person name="Sialana F."/>
            <person name="Bilban M."/>
            <person name="Lubec G."/>
        </authorList>
    </citation>
    <scope>NUCLEOTIDE SEQUENCE</scope>
    <source>
        <tissue evidence="2">Skin</tissue>
    </source>
</reference>